<sequence length="51" mass="5697">MEDVDLGDQADSGQEYWHDGDYDGICDFELEDFPIDVENAEEEARRGSGVG</sequence>
<evidence type="ECO:0000313" key="2">
    <source>
        <dbReference type="EMBL" id="KAF2748477.1"/>
    </source>
</evidence>
<evidence type="ECO:0000256" key="1">
    <source>
        <dbReference type="SAM" id="MobiDB-lite"/>
    </source>
</evidence>
<dbReference type="Proteomes" id="UP000799440">
    <property type="component" value="Unassembled WGS sequence"/>
</dbReference>
<reference evidence="2" key="1">
    <citation type="journal article" date="2020" name="Stud. Mycol.">
        <title>101 Dothideomycetes genomes: a test case for predicting lifestyles and emergence of pathogens.</title>
        <authorList>
            <person name="Haridas S."/>
            <person name="Albert R."/>
            <person name="Binder M."/>
            <person name="Bloem J."/>
            <person name="Labutti K."/>
            <person name="Salamov A."/>
            <person name="Andreopoulos B."/>
            <person name="Baker S."/>
            <person name="Barry K."/>
            <person name="Bills G."/>
            <person name="Bluhm B."/>
            <person name="Cannon C."/>
            <person name="Castanera R."/>
            <person name="Culley D."/>
            <person name="Daum C."/>
            <person name="Ezra D."/>
            <person name="Gonzalez J."/>
            <person name="Henrissat B."/>
            <person name="Kuo A."/>
            <person name="Liang C."/>
            <person name="Lipzen A."/>
            <person name="Lutzoni F."/>
            <person name="Magnuson J."/>
            <person name="Mondo S."/>
            <person name="Nolan M."/>
            <person name="Ohm R."/>
            <person name="Pangilinan J."/>
            <person name="Park H.-J."/>
            <person name="Ramirez L."/>
            <person name="Alfaro M."/>
            <person name="Sun H."/>
            <person name="Tritt A."/>
            <person name="Yoshinaga Y."/>
            <person name="Zwiers L.-H."/>
            <person name="Turgeon B."/>
            <person name="Goodwin S."/>
            <person name="Spatafora J."/>
            <person name="Crous P."/>
            <person name="Grigoriev I."/>
        </authorList>
    </citation>
    <scope>NUCLEOTIDE SEQUENCE</scope>
    <source>
        <strain evidence="2">CBS 119925</strain>
    </source>
</reference>
<gene>
    <name evidence="2" type="ORF">M011DRAFT_466882</name>
</gene>
<organism evidence="2 3">
    <name type="scientific">Sporormia fimetaria CBS 119925</name>
    <dbReference type="NCBI Taxonomy" id="1340428"/>
    <lineage>
        <taxon>Eukaryota</taxon>
        <taxon>Fungi</taxon>
        <taxon>Dikarya</taxon>
        <taxon>Ascomycota</taxon>
        <taxon>Pezizomycotina</taxon>
        <taxon>Dothideomycetes</taxon>
        <taxon>Pleosporomycetidae</taxon>
        <taxon>Pleosporales</taxon>
        <taxon>Sporormiaceae</taxon>
        <taxon>Sporormia</taxon>
    </lineage>
</organism>
<dbReference type="AlphaFoldDB" id="A0A6A6VH96"/>
<proteinExistence type="predicted"/>
<name>A0A6A6VH96_9PLEO</name>
<keyword evidence="3" id="KW-1185">Reference proteome</keyword>
<feature type="region of interest" description="Disordered" evidence="1">
    <location>
        <begin position="1"/>
        <end position="20"/>
    </location>
</feature>
<protein>
    <submittedName>
        <fullName evidence="2">Uncharacterized protein</fullName>
    </submittedName>
</protein>
<evidence type="ECO:0000313" key="3">
    <source>
        <dbReference type="Proteomes" id="UP000799440"/>
    </source>
</evidence>
<accession>A0A6A6VH96</accession>
<dbReference type="EMBL" id="MU006569">
    <property type="protein sequence ID" value="KAF2748477.1"/>
    <property type="molecule type" value="Genomic_DNA"/>
</dbReference>